<keyword evidence="4 14" id="KW-0808">Transferase</keyword>
<dbReference type="GO" id="GO:0032259">
    <property type="term" value="P:methylation"/>
    <property type="evidence" value="ECO:0007669"/>
    <property type="project" value="UniProtKB-KW"/>
</dbReference>
<keyword evidence="9" id="KW-0627">Porphyrin biosynthesis</keyword>
<evidence type="ECO:0000259" key="13">
    <source>
        <dbReference type="Pfam" id="PF00590"/>
    </source>
</evidence>
<dbReference type="Pfam" id="PF13241">
    <property type="entry name" value="NAD_binding_7"/>
    <property type="match status" value="1"/>
</dbReference>
<keyword evidence="2" id="KW-0169">Cobalamin biosynthesis</keyword>
<dbReference type="PANTHER" id="PTHR45790">
    <property type="entry name" value="SIROHEME SYNTHASE-RELATED"/>
    <property type="match status" value="1"/>
</dbReference>
<dbReference type="AlphaFoldDB" id="A0A2T8FED0"/>
<dbReference type="NCBIfam" id="NF004790">
    <property type="entry name" value="PRK06136.1"/>
    <property type="match status" value="1"/>
</dbReference>
<protein>
    <submittedName>
        <fullName evidence="14">Uroporphyrinogen-III C-methyltransferase</fullName>
    </submittedName>
</protein>
<dbReference type="Gene3D" id="3.30.950.10">
    <property type="entry name" value="Methyltransferase, Cobalt-precorrin-4 Transmethylase, Domain 2"/>
    <property type="match status" value="1"/>
</dbReference>
<dbReference type="InterPro" id="IPR000878">
    <property type="entry name" value="4pyrrol_Mease"/>
</dbReference>
<dbReference type="OrthoDB" id="9815856at2"/>
<dbReference type="GO" id="GO:0009236">
    <property type="term" value="P:cobalamin biosynthetic process"/>
    <property type="evidence" value="ECO:0007669"/>
    <property type="project" value="UniProtKB-KW"/>
</dbReference>
<dbReference type="InterPro" id="IPR014776">
    <property type="entry name" value="4pyrrole_Mease_sub2"/>
</dbReference>
<dbReference type="InterPro" id="IPR006367">
    <property type="entry name" value="Sirohaem_synthase_N"/>
</dbReference>
<dbReference type="GO" id="GO:0051287">
    <property type="term" value="F:NAD binding"/>
    <property type="evidence" value="ECO:0007669"/>
    <property type="project" value="InterPro"/>
</dbReference>
<evidence type="ECO:0000256" key="12">
    <source>
        <dbReference type="PIRSR" id="PIRSR036426-1"/>
    </source>
</evidence>
<accession>A0A2T8FED0</accession>
<dbReference type="GO" id="GO:0043115">
    <property type="term" value="F:precorrin-2 dehydrogenase activity"/>
    <property type="evidence" value="ECO:0007669"/>
    <property type="project" value="UniProtKB-EC"/>
</dbReference>
<dbReference type="NCBIfam" id="TIGR01469">
    <property type="entry name" value="cobA_cysG_Cterm"/>
    <property type="match status" value="1"/>
</dbReference>
<feature type="domain" description="Tetrapyrrole methylase" evidence="13">
    <location>
        <begin position="164"/>
        <end position="375"/>
    </location>
</feature>
<dbReference type="GO" id="GO:0019354">
    <property type="term" value="P:siroheme biosynthetic process"/>
    <property type="evidence" value="ECO:0007669"/>
    <property type="project" value="UniProtKB-UniPathway"/>
</dbReference>
<dbReference type="Proteomes" id="UP000246018">
    <property type="component" value="Unassembled WGS sequence"/>
</dbReference>
<dbReference type="Gene3D" id="3.40.1010.10">
    <property type="entry name" value="Cobalt-precorrin-4 Transmethylase, Domain 1"/>
    <property type="match status" value="1"/>
</dbReference>
<evidence type="ECO:0000256" key="1">
    <source>
        <dbReference type="ARBA" id="ARBA00005010"/>
    </source>
</evidence>
<dbReference type="RefSeq" id="WP_116571522.1">
    <property type="nucleotide sequence ID" value="NZ_QDGZ01000002.1"/>
</dbReference>
<dbReference type="InterPro" id="IPR006366">
    <property type="entry name" value="CobA/CysG_C"/>
</dbReference>
<evidence type="ECO:0000256" key="4">
    <source>
        <dbReference type="ARBA" id="ARBA00022679"/>
    </source>
</evidence>
<evidence type="ECO:0000256" key="7">
    <source>
        <dbReference type="ARBA" id="ARBA00023027"/>
    </source>
</evidence>
<evidence type="ECO:0000256" key="9">
    <source>
        <dbReference type="ARBA" id="ARBA00023244"/>
    </source>
</evidence>
<keyword evidence="5" id="KW-0949">S-adenosyl-L-methionine</keyword>
<evidence type="ECO:0000256" key="2">
    <source>
        <dbReference type="ARBA" id="ARBA00022573"/>
    </source>
</evidence>
<evidence type="ECO:0000256" key="3">
    <source>
        <dbReference type="ARBA" id="ARBA00022603"/>
    </source>
</evidence>
<dbReference type="InterPro" id="IPR035996">
    <property type="entry name" value="4pyrrol_Methylase_sf"/>
</dbReference>
<evidence type="ECO:0000256" key="6">
    <source>
        <dbReference type="ARBA" id="ARBA00023002"/>
    </source>
</evidence>
<feature type="active site" description="Proton donor" evidence="12">
    <location>
        <position position="216"/>
    </location>
</feature>
<evidence type="ECO:0000256" key="5">
    <source>
        <dbReference type="ARBA" id="ARBA00022691"/>
    </source>
</evidence>
<keyword evidence="7" id="KW-0520">NAD</keyword>
<dbReference type="SUPFAM" id="SSF51735">
    <property type="entry name" value="NAD(P)-binding Rossmann-fold domains"/>
    <property type="match status" value="1"/>
</dbReference>
<dbReference type="InterPro" id="IPR012409">
    <property type="entry name" value="Sirohaem_synth"/>
</dbReference>
<evidence type="ECO:0000313" key="14">
    <source>
        <dbReference type="EMBL" id="PVG84050.1"/>
    </source>
</evidence>
<feature type="active site" description="Proton acceptor" evidence="12">
    <location>
        <position position="194"/>
    </location>
</feature>
<dbReference type="Gene3D" id="3.40.50.720">
    <property type="entry name" value="NAD(P)-binding Rossmann-like Domain"/>
    <property type="match status" value="1"/>
</dbReference>
<keyword evidence="3 14" id="KW-0489">Methyltransferase</keyword>
<evidence type="ECO:0000256" key="8">
    <source>
        <dbReference type="ARBA" id="ARBA00023239"/>
    </source>
</evidence>
<evidence type="ECO:0000256" key="11">
    <source>
        <dbReference type="ARBA" id="ARBA00047561"/>
    </source>
</evidence>
<sequence>MNEFPPYPSGLRLAGRKVVVVGGGHVAQRRVPALIAAGARVTLVAPTVTPALEGMGGEIEILARRFEPGDLDGAWYVIAATNDPVANELVTQAAEERRIFCVRSDDAAEATAWTPATGRHGSVTVAVLGNREPQQSAALRDEILTALRDGHLNASGALDRTPGVVLVGGGPGDPELVTVAARHALASADVVVADRLAPRELLDELGPDVELVDVAKLPRGRSAQQEFINQLIVDRAREGKRVVRFKGGDNFVFGRGFEEIEACRAADVPVTVIPGLSSSISVPAVAQIPVTHRGVAHEFTVVSGHIPPGHPDSLVTWDALARLQGTIVVLMGVENAAAIASALVQGGRDTETPVAVVVEGTMPEERTVLSTLGSLADDLKAQDVKPPAVIVIGEVVRVARPEHYGHSAPSRG</sequence>
<keyword evidence="10" id="KW-0511">Multifunctional enzyme</keyword>
<organism evidence="14 15">
    <name type="scientific">Nocardioides gansuensis</name>
    <dbReference type="NCBI Taxonomy" id="2138300"/>
    <lineage>
        <taxon>Bacteria</taxon>
        <taxon>Bacillati</taxon>
        <taxon>Actinomycetota</taxon>
        <taxon>Actinomycetes</taxon>
        <taxon>Propionibacteriales</taxon>
        <taxon>Nocardioidaceae</taxon>
        <taxon>Nocardioides</taxon>
    </lineage>
</organism>
<proteinExistence type="predicted"/>
<dbReference type="PIRSF" id="PIRSF036426">
    <property type="entry name" value="Sirohaem_synth"/>
    <property type="match status" value="1"/>
</dbReference>
<dbReference type="PANTHER" id="PTHR45790:SF3">
    <property type="entry name" value="S-ADENOSYL-L-METHIONINE-DEPENDENT UROPORPHYRINOGEN III METHYLTRANSFERASE, CHLOROPLASTIC"/>
    <property type="match status" value="1"/>
</dbReference>
<dbReference type="NCBIfam" id="TIGR01470">
    <property type="entry name" value="cysG_Nterm"/>
    <property type="match status" value="1"/>
</dbReference>
<evidence type="ECO:0000313" key="15">
    <source>
        <dbReference type="Proteomes" id="UP000246018"/>
    </source>
</evidence>
<dbReference type="InterPro" id="IPR050161">
    <property type="entry name" value="Siro_Cobalamin_biosynth"/>
</dbReference>
<dbReference type="InterPro" id="IPR014777">
    <property type="entry name" value="4pyrrole_Mease_sub1"/>
</dbReference>
<name>A0A2T8FED0_9ACTN</name>
<keyword evidence="6" id="KW-0560">Oxidoreductase</keyword>
<comment type="catalytic activity">
    <reaction evidence="11">
        <text>precorrin-2 + NAD(+) = sirohydrochlorin + NADH + 2 H(+)</text>
        <dbReference type="Rhea" id="RHEA:15613"/>
        <dbReference type="ChEBI" id="CHEBI:15378"/>
        <dbReference type="ChEBI" id="CHEBI:57540"/>
        <dbReference type="ChEBI" id="CHEBI:57945"/>
        <dbReference type="ChEBI" id="CHEBI:58351"/>
        <dbReference type="ChEBI" id="CHEBI:58827"/>
        <dbReference type="EC" id="1.3.1.76"/>
    </reaction>
</comment>
<dbReference type="SUPFAM" id="SSF53790">
    <property type="entry name" value="Tetrapyrrole methylase"/>
    <property type="match status" value="1"/>
</dbReference>
<dbReference type="CDD" id="cd11642">
    <property type="entry name" value="SUMT"/>
    <property type="match status" value="1"/>
</dbReference>
<comment type="pathway">
    <text evidence="1">Porphyrin-containing compound metabolism; siroheme biosynthesis; sirohydrochlorin from precorrin-2: step 1/1.</text>
</comment>
<dbReference type="InterPro" id="IPR036291">
    <property type="entry name" value="NAD(P)-bd_dom_sf"/>
</dbReference>
<dbReference type="FunFam" id="3.30.950.10:FF:000001">
    <property type="entry name" value="Siroheme synthase"/>
    <property type="match status" value="1"/>
</dbReference>
<keyword evidence="15" id="KW-1185">Reference proteome</keyword>
<dbReference type="GO" id="GO:0051266">
    <property type="term" value="F:sirohydrochlorin ferrochelatase activity"/>
    <property type="evidence" value="ECO:0007669"/>
    <property type="project" value="InterPro"/>
</dbReference>
<keyword evidence="8" id="KW-0456">Lyase</keyword>
<dbReference type="GO" id="GO:0004851">
    <property type="term" value="F:uroporphyrin-III C-methyltransferase activity"/>
    <property type="evidence" value="ECO:0007669"/>
    <property type="project" value="InterPro"/>
</dbReference>
<reference evidence="14 15" key="1">
    <citation type="submission" date="2018-04" db="EMBL/GenBank/DDBJ databases">
        <title>Genome of Nocardioides gansuensis WSJ-1.</title>
        <authorList>
            <person name="Wu S."/>
            <person name="Wang G."/>
        </authorList>
    </citation>
    <scope>NUCLEOTIDE SEQUENCE [LARGE SCALE GENOMIC DNA]</scope>
    <source>
        <strain evidence="14 15">WSJ-1</strain>
    </source>
</reference>
<gene>
    <name evidence="14" type="primary">cobA</name>
    <name evidence="14" type="ORF">DDE18_06050</name>
</gene>
<dbReference type="Pfam" id="PF00590">
    <property type="entry name" value="TP_methylase"/>
    <property type="match status" value="1"/>
</dbReference>
<dbReference type="UniPathway" id="UPA00262">
    <property type="reaction ID" value="UER00222"/>
</dbReference>
<dbReference type="EMBL" id="QDGZ01000002">
    <property type="protein sequence ID" value="PVG84050.1"/>
    <property type="molecule type" value="Genomic_DNA"/>
</dbReference>
<dbReference type="FunFam" id="3.40.1010.10:FF:000001">
    <property type="entry name" value="Siroheme synthase"/>
    <property type="match status" value="1"/>
</dbReference>
<comment type="caution">
    <text evidence="14">The sequence shown here is derived from an EMBL/GenBank/DDBJ whole genome shotgun (WGS) entry which is preliminary data.</text>
</comment>
<evidence type="ECO:0000256" key="10">
    <source>
        <dbReference type="ARBA" id="ARBA00023268"/>
    </source>
</evidence>